<protein>
    <submittedName>
        <fullName evidence="1">Uncharacterized protein</fullName>
    </submittedName>
</protein>
<dbReference type="EMBL" id="FOOX01000006">
    <property type="protein sequence ID" value="SFG55486.1"/>
    <property type="molecule type" value="Genomic_DNA"/>
</dbReference>
<dbReference type="Proteomes" id="UP000199337">
    <property type="component" value="Unassembled WGS sequence"/>
</dbReference>
<accession>A0A1I2SZ63</accession>
<name>A0A1I2SZ63_9FIRM</name>
<evidence type="ECO:0000313" key="2">
    <source>
        <dbReference type="Proteomes" id="UP000199337"/>
    </source>
</evidence>
<proteinExistence type="predicted"/>
<evidence type="ECO:0000313" key="1">
    <source>
        <dbReference type="EMBL" id="SFG55486.1"/>
    </source>
</evidence>
<gene>
    <name evidence="1" type="ORF">SAMN05660649_01970</name>
</gene>
<keyword evidence="2" id="KW-1185">Reference proteome</keyword>
<dbReference type="AlphaFoldDB" id="A0A1I2SZ63"/>
<sequence length="65" mass="7386">MSLSTSEKQLIMFIRDLGWGEVEIRVEKGKPVLICEAIRTFKLLEQSVNAETSTKKTKGRLTAFK</sequence>
<reference evidence="2" key="1">
    <citation type="submission" date="2016-10" db="EMBL/GenBank/DDBJ databases">
        <authorList>
            <person name="Varghese N."/>
            <person name="Submissions S."/>
        </authorList>
    </citation>
    <scope>NUCLEOTIDE SEQUENCE [LARGE SCALE GENOMIC DNA]</scope>
    <source>
        <strain evidence="2">DSM 17038</strain>
    </source>
</reference>
<organism evidence="1 2">
    <name type="scientific">Desulfotruncus arcticus DSM 17038</name>
    <dbReference type="NCBI Taxonomy" id="1121424"/>
    <lineage>
        <taxon>Bacteria</taxon>
        <taxon>Bacillati</taxon>
        <taxon>Bacillota</taxon>
        <taxon>Clostridia</taxon>
        <taxon>Eubacteriales</taxon>
        <taxon>Desulfallaceae</taxon>
        <taxon>Desulfotruncus</taxon>
    </lineage>
</organism>